<evidence type="ECO:0000313" key="2">
    <source>
        <dbReference type="EMBL" id="CUW15966.1"/>
    </source>
</evidence>
<protein>
    <submittedName>
        <fullName evidence="2">Uncharacterized protein</fullName>
    </submittedName>
</protein>
<proteinExistence type="predicted"/>
<evidence type="ECO:0000313" key="1">
    <source>
        <dbReference type="EMBL" id="CUW04152.1"/>
    </source>
</evidence>
<dbReference type="EMBL" id="FBTU01000023">
    <property type="protein sequence ID" value="CUW15966.1"/>
    <property type="molecule type" value="Genomic_DNA"/>
</dbReference>
<organism evidence="2 3">
    <name type="scientific">Leuconostoc inhae</name>
    <dbReference type="NCBI Taxonomy" id="178001"/>
    <lineage>
        <taxon>Bacteria</taxon>
        <taxon>Bacillati</taxon>
        <taxon>Bacillota</taxon>
        <taxon>Bacilli</taxon>
        <taxon>Lactobacillales</taxon>
        <taxon>Lactobacillaceae</taxon>
        <taxon>Leuconostoc</taxon>
    </lineage>
</organism>
<dbReference type="EMBL" id="FBTB01000003">
    <property type="protein sequence ID" value="CUW04152.1"/>
    <property type="molecule type" value="Genomic_DNA"/>
</dbReference>
<accession>A0AAN2UH94</accession>
<evidence type="ECO:0000313" key="4">
    <source>
        <dbReference type="Proteomes" id="UP000199047"/>
    </source>
</evidence>
<dbReference type="AlphaFoldDB" id="A0AAN2UH94"/>
<evidence type="ECO:0000313" key="3">
    <source>
        <dbReference type="Proteomes" id="UP000198868"/>
    </source>
</evidence>
<dbReference type="Proteomes" id="UP000198868">
    <property type="component" value="Unassembled WGS sequence"/>
</dbReference>
<comment type="caution">
    <text evidence="2">The sequence shown here is derived from an EMBL/GenBank/DDBJ whole genome shotgun (WGS) entry which is preliminary data.</text>
</comment>
<keyword evidence="4" id="KW-1185">Reference proteome</keyword>
<dbReference type="Proteomes" id="UP000199047">
    <property type="component" value="Unassembled WGS sequence"/>
</dbReference>
<sequence>MRNKKMWLSVGTTLGLAAMAHVIYWHVGNTERKTDPMKRILTWLQKR</sequence>
<name>A0AAN2UH94_9LACO</name>
<gene>
    <name evidence="1" type="ORF">KSL4_0968</name>
    <name evidence="2" type="ORF">PL111_0965</name>
</gene>
<reference evidence="3 4" key="1">
    <citation type="submission" date="2015-12" db="EMBL/GenBank/DDBJ databases">
        <authorList>
            <person name="Andreevskaya M."/>
        </authorList>
    </citation>
    <scope>NUCLEOTIDE SEQUENCE [LARGE SCALE GENOMIC DNA]</scope>
    <source>
        <strain evidence="1 4">KSL4-2</strain>
        <strain evidence="2 3">PL111</strain>
    </source>
</reference>